<keyword evidence="1" id="KW-0732">Signal</keyword>
<proteinExistence type="predicted"/>
<dbReference type="AlphaFoldDB" id="A0AAD1U6A4"/>
<gene>
    <name evidence="2" type="ORF">ECRASSUSDP1_LOCUS4522</name>
</gene>
<evidence type="ECO:0000313" key="2">
    <source>
        <dbReference type="EMBL" id="CAI2363192.1"/>
    </source>
</evidence>
<sequence length="127" mass="13993">MISNPIILCFFLLILPYHTQSIQYTYNFFGQDSSTTTFLDSSSSPSAPTLSKQPSNYPTTVPQGLHFTNVAALNIENGPFGPTSNEFSFEVWIYLFDIVDTPIMEATVLDGSSAQKGANIELRDIGE</sequence>
<organism evidence="2 3">
    <name type="scientific">Euplotes crassus</name>
    <dbReference type="NCBI Taxonomy" id="5936"/>
    <lineage>
        <taxon>Eukaryota</taxon>
        <taxon>Sar</taxon>
        <taxon>Alveolata</taxon>
        <taxon>Ciliophora</taxon>
        <taxon>Intramacronucleata</taxon>
        <taxon>Spirotrichea</taxon>
        <taxon>Hypotrichia</taxon>
        <taxon>Euplotida</taxon>
        <taxon>Euplotidae</taxon>
        <taxon>Moneuplotes</taxon>
    </lineage>
</organism>
<feature type="chain" id="PRO_5042085649" description="Legume lectin domain-containing protein" evidence="1">
    <location>
        <begin position="22"/>
        <end position="127"/>
    </location>
</feature>
<protein>
    <recommendedName>
        <fullName evidence="4">Legume lectin domain-containing protein</fullName>
    </recommendedName>
</protein>
<feature type="signal peptide" evidence="1">
    <location>
        <begin position="1"/>
        <end position="21"/>
    </location>
</feature>
<keyword evidence="3" id="KW-1185">Reference proteome</keyword>
<evidence type="ECO:0000313" key="3">
    <source>
        <dbReference type="Proteomes" id="UP001295684"/>
    </source>
</evidence>
<comment type="caution">
    <text evidence="2">The sequence shown here is derived from an EMBL/GenBank/DDBJ whole genome shotgun (WGS) entry which is preliminary data.</text>
</comment>
<accession>A0AAD1U6A4</accession>
<dbReference type="Proteomes" id="UP001295684">
    <property type="component" value="Unassembled WGS sequence"/>
</dbReference>
<evidence type="ECO:0000256" key="1">
    <source>
        <dbReference type="SAM" id="SignalP"/>
    </source>
</evidence>
<evidence type="ECO:0008006" key="4">
    <source>
        <dbReference type="Google" id="ProtNLM"/>
    </source>
</evidence>
<reference evidence="2" key="1">
    <citation type="submission" date="2023-07" db="EMBL/GenBank/DDBJ databases">
        <authorList>
            <consortium name="AG Swart"/>
            <person name="Singh M."/>
            <person name="Singh A."/>
            <person name="Seah K."/>
            <person name="Emmerich C."/>
        </authorList>
    </citation>
    <scope>NUCLEOTIDE SEQUENCE</scope>
    <source>
        <strain evidence="2">DP1</strain>
    </source>
</reference>
<dbReference type="EMBL" id="CAMPGE010004346">
    <property type="protein sequence ID" value="CAI2363192.1"/>
    <property type="molecule type" value="Genomic_DNA"/>
</dbReference>
<name>A0AAD1U6A4_EUPCR</name>